<keyword evidence="2" id="KW-0539">Nucleus</keyword>
<feature type="region of interest" description="Disordered" evidence="4">
    <location>
        <begin position="301"/>
        <end position="372"/>
    </location>
</feature>
<feature type="compositionally biased region" description="Polar residues" evidence="4">
    <location>
        <begin position="362"/>
        <end position="372"/>
    </location>
</feature>
<comment type="caution">
    <text evidence="6">The sequence shown here is derived from an EMBL/GenBank/DDBJ whole genome shotgun (WGS) entry which is preliminary data.</text>
</comment>
<evidence type="ECO:0000313" key="7">
    <source>
        <dbReference type="Proteomes" id="UP000242519"/>
    </source>
</evidence>
<protein>
    <recommendedName>
        <fullName evidence="5">Small-subunit processome Utp12 domain-containing protein</fullName>
    </recommendedName>
</protein>
<evidence type="ECO:0000313" key="6">
    <source>
        <dbReference type="EMBL" id="OWO98214.1"/>
    </source>
</evidence>
<dbReference type="PANTHER" id="PTHR44267:SF1">
    <property type="entry name" value="WD REPEAT-CONTAINING PROTEIN 43"/>
    <property type="match status" value="1"/>
</dbReference>
<dbReference type="InParanoid" id="A0A218YTP8"/>
<comment type="similarity">
    <text evidence="3">Belongs to the UTP5 family.</text>
</comment>
<name>A0A218YTP8_9HELO</name>
<accession>A0A218YTP8</accession>
<evidence type="ECO:0000256" key="2">
    <source>
        <dbReference type="ARBA" id="ARBA00023242"/>
    </source>
</evidence>
<dbReference type="GO" id="GO:0005730">
    <property type="term" value="C:nucleolus"/>
    <property type="evidence" value="ECO:0007669"/>
    <property type="project" value="TreeGrafter"/>
</dbReference>
<gene>
    <name evidence="6" type="ORF">B2J93_4155</name>
</gene>
<feature type="compositionally biased region" description="Acidic residues" evidence="4">
    <location>
        <begin position="307"/>
        <end position="352"/>
    </location>
</feature>
<sequence length="372" mass="39959">MATKRKPPMKIGLPSVKQSARPLGKSTVDESRTVVSGGGYASKTENGPVINISSDSDSDSDAESDAQPAVEDVAMEDAPAADNEEEEGEDQAEPSFGDRLKALTDDIDVAAAFPSHQTTHPAGAVIAPPSGASLGVVLAQALRTNDVALLESCLVTTDLHTIRATIQRLDSALAGVLLQKIADRLFKRPGRAGSLMLWVQWTAVTHGGYLATQRELIRKLAELDRVVDGRSAALRPVLALKGKLDMMGAQLEYRRSVQDQRRREDKDEVDNDVIYVEESDAEAGDMDAVDLDSNVLDVVPATNGIDSESDDDSSDEDALLDVQAEETDADSGDEEELSLDDDSPDENEENDSDAGRHPAKLSKTNSAFFKER</sequence>
<evidence type="ECO:0000259" key="5">
    <source>
        <dbReference type="Pfam" id="PF04003"/>
    </source>
</evidence>
<proteinExistence type="inferred from homology"/>
<dbReference type="Pfam" id="PF04003">
    <property type="entry name" value="Utp12"/>
    <property type="match status" value="1"/>
</dbReference>
<dbReference type="OrthoDB" id="30195at2759"/>
<organism evidence="6 7">
    <name type="scientific">Diplocarpon coronariae</name>
    <dbReference type="NCBI Taxonomy" id="2795749"/>
    <lineage>
        <taxon>Eukaryota</taxon>
        <taxon>Fungi</taxon>
        <taxon>Dikarya</taxon>
        <taxon>Ascomycota</taxon>
        <taxon>Pezizomycotina</taxon>
        <taxon>Leotiomycetes</taxon>
        <taxon>Helotiales</taxon>
        <taxon>Drepanopezizaceae</taxon>
        <taxon>Diplocarpon</taxon>
    </lineage>
</organism>
<dbReference type="GO" id="GO:0000462">
    <property type="term" value="P:maturation of SSU-rRNA from tricistronic rRNA transcript (SSU-rRNA, 5.8S rRNA, LSU-rRNA)"/>
    <property type="evidence" value="ECO:0007669"/>
    <property type="project" value="TreeGrafter"/>
</dbReference>
<comment type="subcellular location">
    <subcellularLocation>
        <location evidence="1">Nucleus</location>
    </subcellularLocation>
</comment>
<dbReference type="AlphaFoldDB" id="A0A218YTP8"/>
<dbReference type="InterPro" id="IPR052414">
    <property type="entry name" value="U3_snoRNA-assoc_WDR"/>
</dbReference>
<dbReference type="PANTHER" id="PTHR44267">
    <property type="entry name" value="WD REPEAT-CONTAINING PROTEIN 43"/>
    <property type="match status" value="1"/>
</dbReference>
<dbReference type="Proteomes" id="UP000242519">
    <property type="component" value="Unassembled WGS sequence"/>
</dbReference>
<keyword evidence="7" id="KW-1185">Reference proteome</keyword>
<reference evidence="6 7" key="1">
    <citation type="submission" date="2017-04" db="EMBL/GenBank/DDBJ databases">
        <title>Draft genome sequence of Marssonina coronaria NL1: causal agent of apple blotch.</title>
        <authorList>
            <person name="Cheng Q."/>
        </authorList>
    </citation>
    <scope>NUCLEOTIDE SEQUENCE [LARGE SCALE GENOMIC DNA]</scope>
    <source>
        <strain evidence="6 7">NL1</strain>
    </source>
</reference>
<dbReference type="InterPro" id="IPR007148">
    <property type="entry name" value="SSU_processome_Utp12"/>
</dbReference>
<feature type="domain" description="Small-subunit processome Utp12" evidence="5">
    <location>
        <begin position="145"/>
        <end position="247"/>
    </location>
</feature>
<evidence type="ECO:0000256" key="1">
    <source>
        <dbReference type="ARBA" id="ARBA00004123"/>
    </source>
</evidence>
<evidence type="ECO:0000256" key="3">
    <source>
        <dbReference type="ARBA" id="ARBA00038335"/>
    </source>
</evidence>
<evidence type="ECO:0000256" key="4">
    <source>
        <dbReference type="SAM" id="MobiDB-lite"/>
    </source>
</evidence>
<dbReference type="EMBL" id="MZNU01000405">
    <property type="protein sequence ID" value="OWO98214.1"/>
    <property type="molecule type" value="Genomic_DNA"/>
</dbReference>
<dbReference type="STRING" id="503106.A0A218YTP8"/>
<feature type="region of interest" description="Disordered" evidence="4">
    <location>
        <begin position="1"/>
        <end position="72"/>
    </location>
</feature>